<keyword evidence="3" id="KW-0050">Antiport</keyword>
<evidence type="ECO:0000256" key="5">
    <source>
        <dbReference type="ARBA" id="ARBA00022692"/>
    </source>
</evidence>
<evidence type="ECO:0000259" key="10">
    <source>
        <dbReference type="Pfam" id="PF03553"/>
    </source>
</evidence>
<keyword evidence="2" id="KW-0813">Transport</keyword>
<evidence type="ECO:0000256" key="2">
    <source>
        <dbReference type="ARBA" id="ARBA00022448"/>
    </source>
</evidence>
<feature type="transmembrane region" description="Helical" evidence="9">
    <location>
        <begin position="181"/>
        <end position="199"/>
    </location>
</feature>
<dbReference type="PANTHER" id="PTHR33451:SF3">
    <property type="entry name" value="MALATE-2H(+)_NA(+)-LACTATE ANTIPORTER"/>
    <property type="match status" value="1"/>
</dbReference>
<proteinExistence type="inferred from homology"/>
<dbReference type="InterPro" id="IPR052180">
    <property type="entry name" value="NhaC_Na-H+_Antiporter"/>
</dbReference>
<keyword evidence="12" id="KW-1185">Reference proteome</keyword>
<evidence type="ECO:0000256" key="1">
    <source>
        <dbReference type="ARBA" id="ARBA00004651"/>
    </source>
</evidence>
<feature type="transmembrane region" description="Helical" evidence="9">
    <location>
        <begin position="220"/>
        <end position="239"/>
    </location>
</feature>
<feature type="transmembrane region" description="Helical" evidence="9">
    <location>
        <begin position="99"/>
        <end position="132"/>
    </location>
</feature>
<comment type="caution">
    <text evidence="11">The sequence shown here is derived from an EMBL/GenBank/DDBJ whole genome shotgun (WGS) entry which is preliminary data.</text>
</comment>
<evidence type="ECO:0000256" key="8">
    <source>
        <dbReference type="ARBA" id="ARBA00038435"/>
    </source>
</evidence>
<keyword evidence="7 9" id="KW-0472">Membrane</keyword>
<accession>A0ABS6E964</accession>
<feature type="transmembrane region" description="Helical" evidence="9">
    <location>
        <begin position="300"/>
        <end position="317"/>
    </location>
</feature>
<evidence type="ECO:0000256" key="6">
    <source>
        <dbReference type="ARBA" id="ARBA00022989"/>
    </source>
</evidence>
<evidence type="ECO:0000313" key="12">
    <source>
        <dbReference type="Proteomes" id="UP000749471"/>
    </source>
</evidence>
<feature type="transmembrane region" description="Helical" evidence="9">
    <location>
        <begin position="337"/>
        <end position="362"/>
    </location>
</feature>
<dbReference type="InterPro" id="IPR018461">
    <property type="entry name" value="Na/H_Antiport_NhaC-like_C"/>
</dbReference>
<dbReference type="Proteomes" id="UP000749471">
    <property type="component" value="Unassembled WGS sequence"/>
</dbReference>
<evidence type="ECO:0000313" key="11">
    <source>
        <dbReference type="EMBL" id="MBU5438759.1"/>
    </source>
</evidence>
<feature type="transmembrane region" description="Helical" evidence="9">
    <location>
        <begin position="245"/>
        <end position="261"/>
    </location>
</feature>
<keyword evidence="6 9" id="KW-1133">Transmembrane helix</keyword>
<name>A0ABS6E964_9FIRM</name>
<dbReference type="EMBL" id="JAHLPM010000010">
    <property type="protein sequence ID" value="MBU5438759.1"/>
    <property type="molecule type" value="Genomic_DNA"/>
</dbReference>
<sequence>MDIIIGFILSFAVLLLGVLKGWYIGFLLVLCLIIFSIISLRRGNDSKDIIYMAWDGGKKGLIVVKIFLLIGMVTAVWLTAGTVPAIVYYGMKLMNPRFYILFAFLISSTVSYMLGTSFGTVSTVGIALMVMAKGGNINPNLAAGAIISGCYFGDRTSPMSSCANLVSNLTETDLYPMLKKLLKTTILPFLIVGIAYLFLSFKNPLNIIGNEILSDISHTYTINIMVLLPAILMLVLSILKVDVKLSMIISIIIGIIVAKIVQQVPVVSLFKTIILGYNLEPSNPLVNIIKGGGMLSMMKAGFIVFISCAIAGVLNGIDLFNKVNDLFTKINSKSGLFLVTGAVSLFTAAFGGNQSIAIVMTSEIMKMKYEKLEIDKYQLASDIGNTAVILSPLIPWNISNIIPTTTLNVSSLGFIPYAFYLYFPFIINYIYLRISERNS</sequence>
<dbReference type="Pfam" id="PF03553">
    <property type="entry name" value="Na_H_antiporter"/>
    <property type="match status" value="1"/>
</dbReference>
<keyword evidence="4" id="KW-1003">Cell membrane</keyword>
<evidence type="ECO:0000256" key="3">
    <source>
        <dbReference type="ARBA" id="ARBA00022449"/>
    </source>
</evidence>
<dbReference type="RefSeq" id="WP_216520110.1">
    <property type="nucleotide sequence ID" value="NZ_JAHLPM010000010.1"/>
</dbReference>
<feature type="transmembrane region" description="Helical" evidence="9">
    <location>
        <begin position="7"/>
        <end position="40"/>
    </location>
</feature>
<organism evidence="11 12">
    <name type="scientific">Tissierella simiarum</name>
    <dbReference type="NCBI Taxonomy" id="2841534"/>
    <lineage>
        <taxon>Bacteria</taxon>
        <taxon>Bacillati</taxon>
        <taxon>Bacillota</taxon>
        <taxon>Tissierellia</taxon>
        <taxon>Tissierellales</taxon>
        <taxon>Tissierellaceae</taxon>
        <taxon>Tissierella</taxon>
    </lineage>
</organism>
<reference evidence="11 12" key="1">
    <citation type="submission" date="2021-06" db="EMBL/GenBank/DDBJ databases">
        <authorList>
            <person name="Sun Q."/>
            <person name="Li D."/>
        </authorList>
    </citation>
    <scope>NUCLEOTIDE SEQUENCE [LARGE SCALE GENOMIC DNA]</scope>
    <source>
        <strain evidence="11 12">MSJ-40</strain>
    </source>
</reference>
<evidence type="ECO:0000256" key="9">
    <source>
        <dbReference type="SAM" id="Phobius"/>
    </source>
</evidence>
<evidence type="ECO:0000256" key="4">
    <source>
        <dbReference type="ARBA" id="ARBA00022475"/>
    </source>
</evidence>
<protein>
    <submittedName>
        <fullName evidence="11">Na+/H+ antiporter NhaC family protein</fullName>
    </submittedName>
</protein>
<feature type="transmembrane region" description="Helical" evidence="9">
    <location>
        <begin position="414"/>
        <end position="432"/>
    </location>
</feature>
<keyword evidence="5 9" id="KW-0812">Transmembrane</keyword>
<feature type="domain" description="Na+/H+ antiporter NhaC-like C-terminal" evidence="10">
    <location>
        <begin position="149"/>
        <end position="430"/>
    </location>
</feature>
<evidence type="ECO:0000256" key="7">
    <source>
        <dbReference type="ARBA" id="ARBA00023136"/>
    </source>
</evidence>
<comment type="subcellular location">
    <subcellularLocation>
        <location evidence="1">Cell membrane</location>
        <topology evidence="1">Multi-pass membrane protein</topology>
    </subcellularLocation>
</comment>
<comment type="similarity">
    <text evidence="8">Belongs to the NhaC Na(+)/H(+) (TC 2.A.35) antiporter family.</text>
</comment>
<gene>
    <name evidence="11" type="ORF">KQI42_12095</name>
</gene>
<feature type="transmembrane region" description="Helical" evidence="9">
    <location>
        <begin position="60"/>
        <end position="87"/>
    </location>
</feature>
<dbReference type="PANTHER" id="PTHR33451">
    <property type="entry name" value="MALATE-2H(+)/NA(+)-LACTATE ANTIPORTER"/>
    <property type="match status" value="1"/>
</dbReference>